<reference evidence="1 2" key="1">
    <citation type="journal article" date="2021" name="Elife">
        <title>Chloroplast acquisition without the gene transfer in kleptoplastic sea slugs, Plakobranchus ocellatus.</title>
        <authorList>
            <person name="Maeda T."/>
            <person name="Takahashi S."/>
            <person name="Yoshida T."/>
            <person name="Shimamura S."/>
            <person name="Takaki Y."/>
            <person name="Nagai Y."/>
            <person name="Toyoda A."/>
            <person name="Suzuki Y."/>
            <person name="Arimoto A."/>
            <person name="Ishii H."/>
            <person name="Satoh N."/>
            <person name="Nishiyama T."/>
            <person name="Hasebe M."/>
            <person name="Maruyama T."/>
            <person name="Minagawa J."/>
            <person name="Obokata J."/>
            <person name="Shigenobu S."/>
        </authorList>
    </citation>
    <scope>NUCLEOTIDE SEQUENCE [LARGE SCALE GENOMIC DNA]</scope>
</reference>
<dbReference type="InterPro" id="IPR036770">
    <property type="entry name" value="Ankyrin_rpt-contain_sf"/>
</dbReference>
<dbReference type="PANTHER" id="PTHR16267">
    <property type="entry name" value="BANK1/PIK3AP1 FAMILY MEMBER"/>
    <property type="match status" value="1"/>
</dbReference>
<proteinExistence type="predicted"/>
<dbReference type="GO" id="GO:0005068">
    <property type="term" value="F:transmembrane receptor protein tyrosine kinase adaptor activity"/>
    <property type="evidence" value="ECO:0007669"/>
    <property type="project" value="TreeGrafter"/>
</dbReference>
<dbReference type="PANTHER" id="PTHR16267:SF11">
    <property type="entry name" value="STUMPS, ISOFORM E"/>
    <property type="match status" value="1"/>
</dbReference>
<comment type="caution">
    <text evidence="1">The sequence shown here is derived from an EMBL/GenBank/DDBJ whole genome shotgun (WGS) entry which is preliminary data.</text>
</comment>
<feature type="non-terminal residue" evidence="1">
    <location>
        <position position="1"/>
    </location>
</feature>
<dbReference type="GO" id="GO:0005104">
    <property type="term" value="F:fibroblast growth factor receptor binding"/>
    <property type="evidence" value="ECO:0007669"/>
    <property type="project" value="TreeGrafter"/>
</dbReference>
<dbReference type="Gene3D" id="1.25.40.20">
    <property type="entry name" value="Ankyrin repeat-containing domain"/>
    <property type="match status" value="1"/>
</dbReference>
<dbReference type="EMBL" id="BLXT01008120">
    <property type="protein sequence ID" value="GFO45953.1"/>
    <property type="molecule type" value="Genomic_DNA"/>
</dbReference>
<gene>
    <name evidence="1" type="ORF">PoB_007245800</name>
</gene>
<sequence>PQPFLGILLNHLASKFYFCYPVSGRKHDQHPTILHWAAAHGLKELSSALLSAPSATLACKMTNADDHDPQDLARRNGHFELSDLLDEFIVSTKIVPF</sequence>
<protein>
    <submittedName>
        <fullName evidence="1">B-cell scaffold protein with ankyrin repeats</fullName>
    </submittedName>
</protein>
<evidence type="ECO:0000313" key="1">
    <source>
        <dbReference type="EMBL" id="GFO45953.1"/>
    </source>
</evidence>
<name>A0AAV4DPH5_9GAST</name>
<organism evidence="1 2">
    <name type="scientific">Plakobranchus ocellatus</name>
    <dbReference type="NCBI Taxonomy" id="259542"/>
    <lineage>
        <taxon>Eukaryota</taxon>
        <taxon>Metazoa</taxon>
        <taxon>Spiralia</taxon>
        <taxon>Lophotrochozoa</taxon>
        <taxon>Mollusca</taxon>
        <taxon>Gastropoda</taxon>
        <taxon>Heterobranchia</taxon>
        <taxon>Euthyneura</taxon>
        <taxon>Panpulmonata</taxon>
        <taxon>Sacoglossa</taxon>
        <taxon>Placobranchoidea</taxon>
        <taxon>Plakobranchidae</taxon>
        <taxon>Plakobranchus</taxon>
    </lineage>
</organism>
<keyword evidence="2" id="KW-1185">Reference proteome</keyword>
<accession>A0AAV4DPH5</accession>
<evidence type="ECO:0000313" key="2">
    <source>
        <dbReference type="Proteomes" id="UP000735302"/>
    </source>
</evidence>
<dbReference type="SUPFAM" id="SSF48403">
    <property type="entry name" value="Ankyrin repeat"/>
    <property type="match status" value="1"/>
</dbReference>
<dbReference type="AlphaFoldDB" id="A0AAV4DPH5"/>
<dbReference type="Proteomes" id="UP000735302">
    <property type="component" value="Unassembled WGS sequence"/>
</dbReference>
<dbReference type="InterPro" id="IPR052446">
    <property type="entry name" value="B-cell_PI3K-Signaling_Adptrs"/>
</dbReference>
<dbReference type="GO" id="GO:0005829">
    <property type="term" value="C:cytosol"/>
    <property type="evidence" value="ECO:0007669"/>
    <property type="project" value="TreeGrafter"/>
</dbReference>